<keyword evidence="3" id="KW-1185">Reference proteome</keyword>
<dbReference type="Pfam" id="PF01722">
    <property type="entry name" value="BolA"/>
    <property type="match status" value="1"/>
</dbReference>
<dbReference type="PIRSF" id="PIRSF003113">
    <property type="entry name" value="BolA"/>
    <property type="match status" value="1"/>
</dbReference>
<organism evidence="2 3">
    <name type="scientific">Sinisalibacter aestuarii</name>
    <dbReference type="NCBI Taxonomy" id="2949426"/>
    <lineage>
        <taxon>Bacteria</taxon>
        <taxon>Pseudomonadati</taxon>
        <taxon>Pseudomonadota</taxon>
        <taxon>Alphaproteobacteria</taxon>
        <taxon>Rhodobacterales</taxon>
        <taxon>Roseobacteraceae</taxon>
        <taxon>Sinisalibacter</taxon>
    </lineage>
</organism>
<comment type="similarity">
    <text evidence="1">Belongs to the BolA/IbaG family.</text>
</comment>
<dbReference type="Gene3D" id="3.30.300.90">
    <property type="entry name" value="BolA-like"/>
    <property type="match status" value="1"/>
</dbReference>
<protein>
    <submittedName>
        <fullName evidence="2">BolA family transcriptional regulator</fullName>
    </submittedName>
</protein>
<dbReference type="Proteomes" id="UP001144205">
    <property type="component" value="Unassembled WGS sequence"/>
</dbReference>
<comment type="caution">
    <text evidence="2">The sequence shown here is derived from an EMBL/GenBank/DDBJ whole genome shotgun (WGS) entry which is preliminary data.</text>
</comment>
<dbReference type="InterPro" id="IPR036065">
    <property type="entry name" value="BolA-like_sf"/>
</dbReference>
<dbReference type="EMBL" id="BROH01000007">
    <property type="protein sequence ID" value="GKY88545.1"/>
    <property type="molecule type" value="Genomic_DNA"/>
</dbReference>
<proteinExistence type="inferred from homology"/>
<accession>A0ABQ5LU90</accession>
<reference evidence="2" key="1">
    <citation type="journal article" date="2023" name="Int. J. Syst. Evol. Microbiol.">
        <title>Sinisalibacter aestuarii sp. nov., isolated from estuarine sediment of the Arakawa River.</title>
        <authorList>
            <person name="Arafat S.T."/>
            <person name="Hirano S."/>
            <person name="Sato A."/>
            <person name="Takeuchi K."/>
            <person name="Yasuda T."/>
            <person name="Terahara T."/>
            <person name="Hamada M."/>
            <person name="Kobayashi T."/>
        </authorList>
    </citation>
    <scope>NUCLEOTIDE SEQUENCE</scope>
    <source>
        <strain evidence="2">B-399</strain>
    </source>
</reference>
<sequence>MSREDLIRSALEAAFHPHRLDIINESGRHAHHAGDDGTGESHFRVVIAADAFGGMSRIARHRAVHEALGKELVGEIHALALEISE</sequence>
<name>A0ABQ5LU90_9RHOB</name>
<evidence type="ECO:0000313" key="2">
    <source>
        <dbReference type="EMBL" id="GKY88545.1"/>
    </source>
</evidence>
<dbReference type="InterPro" id="IPR002634">
    <property type="entry name" value="BolA"/>
</dbReference>
<dbReference type="SUPFAM" id="SSF82657">
    <property type="entry name" value="BolA-like"/>
    <property type="match status" value="1"/>
</dbReference>
<evidence type="ECO:0000313" key="3">
    <source>
        <dbReference type="Proteomes" id="UP001144205"/>
    </source>
</evidence>
<dbReference type="PANTHER" id="PTHR46230">
    <property type="match status" value="1"/>
</dbReference>
<evidence type="ECO:0000256" key="1">
    <source>
        <dbReference type="RuleBase" id="RU003860"/>
    </source>
</evidence>
<gene>
    <name evidence="2" type="ORF">STA1M1_24140</name>
</gene>
<dbReference type="RefSeq" id="WP_281842586.1">
    <property type="nucleotide sequence ID" value="NZ_BROH01000007.1"/>
</dbReference>
<dbReference type="PANTHER" id="PTHR46230:SF7">
    <property type="entry name" value="BOLA-LIKE PROTEIN 1"/>
    <property type="match status" value="1"/>
</dbReference>